<keyword evidence="6" id="KW-1185">Reference proteome</keyword>
<sequence>MSTRMRRRITTAKRQEIEKEQKLLDSTIVRPFETLQGLPISYSAPPGKYGDILKNPLTVKDSAVLYNALLRSRETIVHHAPMFKLHWVRQTAYAKKLADMDKEKQKEILDDRENKRRFTKATSNSLEAHVRQAVLTPDINARDVMLKLCESIMTIGPHLADIRIYIAKDARSDKTKRGEPLAPGPGDQTRCLKRAFSMLPPVETEGGKSEARQESEEPKKEPEESGKDRDQLDTGNDIEREGDREWKMDDDESKMDVEEKVDAEELDAEESNIDAGDMNVEESKPDEDAGDKSKIEDEETKDVQEMDEGDNNVEVEDDNVEEVEAEQLEDVKQERAEKVADGGNEDEAAKAKEQEAAAKDGVGGAAEEDVAWNAAESGSADDTAENEAAAPAAPKTGVAQPQAPPPAANLQSIDNVIMISNLNTIAETDASLNGLMKRVALGQAPEEEVNRFKGYIEQARRMGPQPHHAELYYKHELPLPPNFPRAYAVRPPFEPAPPRPRPSNAPKLTAFQERYLYNATLVIEFHENANVRYIIPQDLICEVLAPEKPPPEDAEEGQEFRDVLFSHIWVHNMDEVARYEKALEEYDREMERYKKEQEERRRWAEENERLAAEGLPLLDEPVLTEPRVSRAKKKKKDDAPRFPADPNLKFTTYSFTLHNIPAKYVPIVVNSVKPVLEVRARMEKILRGGMRVPSYYLWYRIDARLDEQLAESLRSKAVEEEQDMPGLLPPVEPKKRKPLQNKNPKKRVKDES</sequence>
<dbReference type="PANTHER" id="PTHR28108:SF1">
    <property type="entry name" value="SWR1-COMPLEX PROTEIN 3"/>
    <property type="match status" value="1"/>
</dbReference>
<feature type="compositionally biased region" description="Basic and acidic residues" evidence="2">
    <location>
        <begin position="347"/>
        <end position="358"/>
    </location>
</feature>
<evidence type="ECO:0000259" key="3">
    <source>
        <dbReference type="Pfam" id="PF24707"/>
    </source>
</evidence>
<feature type="compositionally biased region" description="Acidic residues" evidence="2">
    <location>
        <begin position="296"/>
        <end position="328"/>
    </location>
</feature>
<evidence type="ECO:0000313" key="5">
    <source>
        <dbReference type="EMBL" id="RKP32048.1"/>
    </source>
</evidence>
<proteinExistence type="predicted"/>
<dbReference type="Pfam" id="PF26242">
    <property type="entry name" value="Swc3_C"/>
    <property type="match status" value="2"/>
</dbReference>
<evidence type="ECO:0000313" key="6">
    <source>
        <dbReference type="Proteomes" id="UP000268321"/>
    </source>
</evidence>
<reference evidence="6" key="1">
    <citation type="journal article" date="2018" name="Nat. Microbiol.">
        <title>Leveraging single-cell genomics to expand the fungal tree of life.</title>
        <authorList>
            <person name="Ahrendt S.R."/>
            <person name="Quandt C.A."/>
            <person name="Ciobanu D."/>
            <person name="Clum A."/>
            <person name="Salamov A."/>
            <person name="Andreopoulos B."/>
            <person name="Cheng J.F."/>
            <person name="Woyke T."/>
            <person name="Pelin A."/>
            <person name="Henrissat B."/>
            <person name="Reynolds N.K."/>
            <person name="Benny G.L."/>
            <person name="Smith M.E."/>
            <person name="James T.Y."/>
            <person name="Grigoriev I.V."/>
        </authorList>
    </citation>
    <scope>NUCLEOTIDE SEQUENCE [LARGE SCALE GENOMIC DNA]</scope>
    <source>
        <strain evidence="6">Baker2002</strain>
    </source>
</reference>
<dbReference type="PANTHER" id="PTHR28108">
    <property type="entry name" value="SWR1-COMPLEX PROTEIN 3"/>
    <property type="match status" value="1"/>
</dbReference>
<keyword evidence="1" id="KW-0175">Coiled coil</keyword>
<dbReference type="InterPro" id="IPR057558">
    <property type="entry name" value="Swc3_dom"/>
</dbReference>
<name>A0A4P9ZGK8_9ASCO</name>
<feature type="domain" description="Swc3 C-terminal" evidence="4">
    <location>
        <begin position="643"/>
        <end position="719"/>
    </location>
</feature>
<dbReference type="AlphaFoldDB" id="A0A4P9ZGK8"/>
<dbReference type="Proteomes" id="UP000268321">
    <property type="component" value="Unassembled WGS sequence"/>
</dbReference>
<dbReference type="InterPro" id="IPR058986">
    <property type="entry name" value="Swc3_C"/>
</dbReference>
<dbReference type="OrthoDB" id="4097064at2759"/>
<feature type="compositionally biased region" description="Basic and acidic residues" evidence="2">
    <location>
        <begin position="281"/>
        <end position="295"/>
    </location>
</feature>
<dbReference type="Pfam" id="PF24707">
    <property type="entry name" value="Swc3"/>
    <property type="match status" value="1"/>
</dbReference>
<feature type="non-terminal residue" evidence="5">
    <location>
        <position position="752"/>
    </location>
</feature>
<organism evidence="5 6">
    <name type="scientific">Metschnikowia bicuspidata</name>
    <dbReference type="NCBI Taxonomy" id="27322"/>
    <lineage>
        <taxon>Eukaryota</taxon>
        <taxon>Fungi</taxon>
        <taxon>Dikarya</taxon>
        <taxon>Ascomycota</taxon>
        <taxon>Saccharomycotina</taxon>
        <taxon>Pichiomycetes</taxon>
        <taxon>Metschnikowiaceae</taxon>
        <taxon>Metschnikowia</taxon>
    </lineage>
</organism>
<feature type="compositionally biased region" description="Basic and acidic residues" evidence="2">
    <location>
        <begin position="205"/>
        <end position="247"/>
    </location>
</feature>
<feature type="region of interest" description="Disordered" evidence="2">
    <location>
        <begin position="716"/>
        <end position="752"/>
    </location>
</feature>
<protein>
    <recommendedName>
        <fullName evidence="7">SWR1-complex protein 3</fullName>
    </recommendedName>
</protein>
<feature type="compositionally biased region" description="Acidic residues" evidence="2">
    <location>
        <begin position="261"/>
        <end position="272"/>
    </location>
</feature>
<feature type="compositionally biased region" description="Basic and acidic residues" evidence="2">
    <location>
        <begin position="329"/>
        <end position="340"/>
    </location>
</feature>
<evidence type="ECO:0000256" key="1">
    <source>
        <dbReference type="SAM" id="Coils"/>
    </source>
</evidence>
<feature type="coiled-coil region" evidence="1">
    <location>
        <begin position="576"/>
        <end position="613"/>
    </location>
</feature>
<feature type="domain" description="SWR1-complex protein 3" evidence="3">
    <location>
        <begin position="30"/>
        <end position="170"/>
    </location>
</feature>
<accession>A0A4P9ZGK8</accession>
<dbReference type="GO" id="GO:0000812">
    <property type="term" value="C:Swr1 complex"/>
    <property type="evidence" value="ECO:0007669"/>
    <property type="project" value="InterPro"/>
</dbReference>
<dbReference type="InterPro" id="IPR037651">
    <property type="entry name" value="Swc3"/>
</dbReference>
<evidence type="ECO:0000259" key="4">
    <source>
        <dbReference type="Pfam" id="PF26242"/>
    </source>
</evidence>
<evidence type="ECO:0000256" key="2">
    <source>
        <dbReference type="SAM" id="MobiDB-lite"/>
    </source>
</evidence>
<dbReference type="GO" id="GO:0140849">
    <property type="term" value="F:ATP-dependent H2AZ histone chaperone activity"/>
    <property type="evidence" value="ECO:0007669"/>
    <property type="project" value="InterPro"/>
</dbReference>
<feature type="compositionally biased region" description="Basic residues" evidence="2">
    <location>
        <begin position="734"/>
        <end position="752"/>
    </location>
</feature>
<feature type="domain" description="Swc3 C-terminal" evidence="4">
    <location>
        <begin position="507"/>
        <end position="601"/>
    </location>
</feature>
<evidence type="ECO:0008006" key="7">
    <source>
        <dbReference type="Google" id="ProtNLM"/>
    </source>
</evidence>
<dbReference type="EMBL" id="ML004434">
    <property type="protein sequence ID" value="RKP32048.1"/>
    <property type="molecule type" value="Genomic_DNA"/>
</dbReference>
<gene>
    <name evidence="5" type="ORF">METBISCDRAFT_8271</name>
</gene>
<feature type="region of interest" description="Disordered" evidence="2">
    <location>
        <begin position="199"/>
        <end position="407"/>
    </location>
</feature>